<reference evidence="2" key="2">
    <citation type="submission" date="2016-06" db="UniProtKB">
        <authorList>
            <consortium name="WormBaseParasite"/>
        </authorList>
    </citation>
    <scope>IDENTIFICATION</scope>
</reference>
<dbReference type="AlphaFoldDB" id="A0A183BN10"/>
<dbReference type="WBParaSite" id="GPLIN_000199500">
    <property type="protein sequence ID" value="GPLIN_000199500"/>
    <property type="gene ID" value="GPLIN_000199500"/>
</dbReference>
<protein>
    <submittedName>
        <fullName evidence="2">Uncharacterized protein</fullName>
    </submittedName>
</protein>
<keyword evidence="1" id="KW-1185">Reference proteome</keyword>
<proteinExistence type="predicted"/>
<organism evidence="1 2">
    <name type="scientific">Globodera pallida</name>
    <name type="common">Potato cyst nematode worm</name>
    <name type="synonym">Heterodera pallida</name>
    <dbReference type="NCBI Taxonomy" id="36090"/>
    <lineage>
        <taxon>Eukaryota</taxon>
        <taxon>Metazoa</taxon>
        <taxon>Ecdysozoa</taxon>
        <taxon>Nematoda</taxon>
        <taxon>Chromadorea</taxon>
        <taxon>Rhabditida</taxon>
        <taxon>Tylenchina</taxon>
        <taxon>Tylenchomorpha</taxon>
        <taxon>Tylenchoidea</taxon>
        <taxon>Heteroderidae</taxon>
        <taxon>Heteroderinae</taxon>
        <taxon>Globodera</taxon>
    </lineage>
</organism>
<reference evidence="1" key="1">
    <citation type="submission" date="2014-05" db="EMBL/GenBank/DDBJ databases">
        <title>The genome and life-stage specific transcriptomes of Globodera pallida elucidate key aspects of plant parasitism by a cyst nematode.</title>
        <authorList>
            <person name="Cotton J.A."/>
            <person name="Lilley C.J."/>
            <person name="Jones L.M."/>
            <person name="Kikuchi T."/>
            <person name="Reid A.J."/>
            <person name="Thorpe P."/>
            <person name="Tsai I.J."/>
            <person name="Beasley H."/>
            <person name="Blok V."/>
            <person name="Cock P.J.A."/>
            <person name="Van den Akker S.E."/>
            <person name="Holroyd N."/>
            <person name="Hunt M."/>
            <person name="Mantelin S."/>
            <person name="Naghra H."/>
            <person name="Pain A."/>
            <person name="Palomares-Rius J.E."/>
            <person name="Zarowiecki M."/>
            <person name="Berriman M."/>
            <person name="Jones J.T."/>
            <person name="Urwin P.E."/>
        </authorList>
    </citation>
    <scope>NUCLEOTIDE SEQUENCE [LARGE SCALE GENOMIC DNA]</scope>
    <source>
        <strain evidence="1">Lindley</strain>
    </source>
</reference>
<evidence type="ECO:0000313" key="1">
    <source>
        <dbReference type="Proteomes" id="UP000050741"/>
    </source>
</evidence>
<dbReference type="Proteomes" id="UP000050741">
    <property type="component" value="Unassembled WGS sequence"/>
</dbReference>
<name>A0A183BN10_GLOPA</name>
<evidence type="ECO:0000313" key="2">
    <source>
        <dbReference type="WBParaSite" id="GPLIN_000199500"/>
    </source>
</evidence>
<sequence length="77" mass="8770">MSKRNTTNGNKEIMEWGCTTNMGQIRGQKLDEFGYDLSKKSEQCNFFVGTTNEEITFKLHDNATTAHQLTSTHRISP</sequence>
<accession>A0A183BN10</accession>